<evidence type="ECO:0000256" key="1">
    <source>
        <dbReference type="ARBA" id="ARBA00009861"/>
    </source>
</evidence>
<keyword evidence="2" id="KW-0808">Transferase</keyword>
<accession>A0AAD3Y593</accession>
<evidence type="ECO:0000313" key="5">
    <source>
        <dbReference type="Proteomes" id="UP001279734"/>
    </source>
</evidence>
<name>A0AAD3Y593_NEPGR</name>
<dbReference type="InterPro" id="IPR023213">
    <property type="entry name" value="CAT-like_dom_sf"/>
</dbReference>
<dbReference type="PANTHER" id="PTHR31623">
    <property type="entry name" value="F21J9.9"/>
    <property type="match status" value="1"/>
</dbReference>
<dbReference type="EMBL" id="BSYO01000037">
    <property type="protein sequence ID" value="GMH30117.1"/>
    <property type="molecule type" value="Genomic_DNA"/>
</dbReference>
<keyword evidence="5" id="KW-1185">Reference proteome</keyword>
<keyword evidence="3" id="KW-0012">Acyltransferase</keyword>
<dbReference type="Proteomes" id="UP001279734">
    <property type="component" value="Unassembled WGS sequence"/>
</dbReference>
<dbReference type="Pfam" id="PF02458">
    <property type="entry name" value="Transferase"/>
    <property type="match status" value="1"/>
</dbReference>
<evidence type="ECO:0000256" key="2">
    <source>
        <dbReference type="ARBA" id="ARBA00022679"/>
    </source>
</evidence>
<comment type="similarity">
    <text evidence="1">Belongs to the plant acyltransferase family.</text>
</comment>
<gene>
    <name evidence="4" type="ORF">Nepgr_031960</name>
</gene>
<proteinExistence type="inferred from homology"/>
<dbReference type="GO" id="GO:0016746">
    <property type="term" value="F:acyltransferase activity"/>
    <property type="evidence" value="ECO:0007669"/>
    <property type="project" value="UniProtKB-KW"/>
</dbReference>
<reference evidence="4" key="1">
    <citation type="submission" date="2023-05" db="EMBL/GenBank/DDBJ databases">
        <title>Nepenthes gracilis genome sequencing.</title>
        <authorList>
            <person name="Fukushima K."/>
        </authorList>
    </citation>
    <scope>NUCLEOTIDE SEQUENCE</scope>
    <source>
        <strain evidence="4">SING2019-196</strain>
    </source>
</reference>
<dbReference type="PANTHER" id="PTHR31623:SF110">
    <property type="entry name" value="VINORINE SYNTHASE-LIKE"/>
    <property type="match status" value="1"/>
</dbReference>
<protein>
    <submittedName>
        <fullName evidence="4">Uncharacterized protein</fullName>
    </submittedName>
</protein>
<evidence type="ECO:0000313" key="4">
    <source>
        <dbReference type="EMBL" id="GMH30117.1"/>
    </source>
</evidence>
<evidence type="ECO:0000256" key="3">
    <source>
        <dbReference type="ARBA" id="ARBA00023315"/>
    </source>
</evidence>
<sequence length="279" mass="30887">MSNLEIKIVFRETIRPSSPTPHHLKSFRICSLDQASPVRYTPMILFYPAAPGGRHPPPQLKLSLSETLTKFYPLAGRIKDNFTIDCNDEGIPYIEAKVQLSMLDFLRDPRIDLLGYFLPREDTCPEPITELAQLCVQVTSFDCGGIAIGVCFFHKIMDGASIGTFLKSWAAAGSGLRADIEHEDVLFPDLTAASSLYPSKDELASYVSSIRPELVNDLLKRFVFEASAVSTLKARATSELVPNPTRVEAISAFIWKHVARAFEKAIPVDETPASLFTHG</sequence>
<dbReference type="AlphaFoldDB" id="A0AAD3Y593"/>
<comment type="caution">
    <text evidence="4">The sequence shown here is derived from an EMBL/GenBank/DDBJ whole genome shotgun (WGS) entry which is preliminary data.</text>
</comment>
<dbReference type="Gene3D" id="3.30.559.10">
    <property type="entry name" value="Chloramphenicol acetyltransferase-like domain"/>
    <property type="match status" value="2"/>
</dbReference>
<organism evidence="4 5">
    <name type="scientific">Nepenthes gracilis</name>
    <name type="common">Slender pitcher plant</name>
    <dbReference type="NCBI Taxonomy" id="150966"/>
    <lineage>
        <taxon>Eukaryota</taxon>
        <taxon>Viridiplantae</taxon>
        <taxon>Streptophyta</taxon>
        <taxon>Embryophyta</taxon>
        <taxon>Tracheophyta</taxon>
        <taxon>Spermatophyta</taxon>
        <taxon>Magnoliopsida</taxon>
        <taxon>eudicotyledons</taxon>
        <taxon>Gunneridae</taxon>
        <taxon>Pentapetalae</taxon>
        <taxon>Caryophyllales</taxon>
        <taxon>Nepenthaceae</taxon>
        <taxon>Nepenthes</taxon>
    </lineage>
</organism>